<dbReference type="InterPro" id="IPR027434">
    <property type="entry name" value="Homing_endonucl"/>
</dbReference>
<proteinExistence type="predicted"/>
<gene>
    <name evidence="2" type="ORF">GCM10022416_21530</name>
</gene>
<comment type="caution">
    <text evidence="2">The sequence shown here is derived from an EMBL/GenBank/DDBJ whole genome shotgun (WGS) entry which is preliminary data.</text>
</comment>
<dbReference type="PROSITE" id="PS50819">
    <property type="entry name" value="INTEIN_ENDONUCLEASE"/>
    <property type="match status" value="1"/>
</dbReference>
<dbReference type="EMBL" id="BAABDO010000023">
    <property type="protein sequence ID" value="GAA4137211.1"/>
    <property type="molecule type" value="Genomic_DNA"/>
</dbReference>
<dbReference type="InterPro" id="IPR004042">
    <property type="entry name" value="Intein_endonuc_central"/>
</dbReference>
<dbReference type="Proteomes" id="UP001500266">
    <property type="component" value="Unassembled WGS sequence"/>
</dbReference>
<evidence type="ECO:0000313" key="2">
    <source>
        <dbReference type="EMBL" id="GAA4137211.1"/>
    </source>
</evidence>
<feature type="domain" description="DOD-type homing endonuclease" evidence="1">
    <location>
        <begin position="126"/>
        <end position="283"/>
    </location>
</feature>
<reference evidence="3" key="1">
    <citation type="journal article" date="2019" name="Int. J. Syst. Evol. Microbiol.">
        <title>The Global Catalogue of Microorganisms (GCM) 10K type strain sequencing project: providing services to taxonomists for standard genome sequencing and annotation.</title>
        <authorList>
            <consortium name="The Broad Institute Genomics Platform"/>
            <consortium name="The Broad Institute Genome Sequencing Center for Infectious Disease"/>
            <person name="Wu L."/>
            <person name="Ma J."/>
        </authorList>
    </citation>
    <scope>NUCLEOTIDE SEQUENCE [LARGE SCALE GENOMIC DNA]</scope>
    <source>
        <strain evidence="3">JCM 17316</strain>
    </source>
</reference>
<sequence>MAESAVSNTVQCGFESHSGHSAAVCGTADFSYPPAPGLTHSDFVVALCDDSSMYDRGVVDRALQLKAQGLTDRTVAQLCGVSVSAVRHWRRGTRRGPRSRTRIGTPKCLCPRCHGRELDHRAYAYLLGLYLGDGYIVGTRPKEQGGHGFELACSESWPGIREAAATAITQVMPGLTVGRRHRTGCVVLRATSKHWPCLFPQHGPGMKHTRKIELADRQQKIVDEHTEEFIRGLIHSDGCRSMNRVRRPLKDGDRWYEYPRYTFTNESKDIQRLFTDALDRLGIAWRQMNRKNISVARRDAVARLDEFVGPKY</sequence>
<dbReference type="Pfam" id="PF13384">
    <property type="entry name" value="HTH_23"/>
    <property type="match status" value="1"/>
</dbReference>
<keyword evidence="3" id="KW-1185">Reference proteome</keyword>
<organism evidence="2 3">
    <name type="scientific">Actinomadura keratinilytica</name>
    <dbReference type="NCBI Taxonomy" id="547461"/>
    <lineage>
        <taxon>Bacteria</taxon>
        <taxon>Bacillati</taxon>
        <taxon>Actinomycetota</taxon>
        <taxon>Actinomycetes</taxon>
        <taxon>Streptosporangiales</taxon>
        <taxon>Thermomonosporaceae</taxon>
        <taxon>Actinomadura</taxon>
    </lineage>
</organism>
<evidence type="ECO:0000259" key="1">
    <source>
        <dbReference type="PROSITE" id="PS50819"/>
    </source>
</evidence>
<name>A0ABP7YJV0_9ACTN</name>
<evidence type="ECO:0000313" key="3">
    <source>
        <dbReference type="Proteomes" id="UP001500266"/>
    </source>
</evidence>
<accession>A0ABP7YJV0</accession>
<dbReference type="Gene3D" id="3.10.28.10">
    <property type="entry name" value="Homing endonucleases"/>
    <property type="match status" value="1"/>
</dbReference>
<protein>
    <recommendedName>
        <fullName evidence="1">DOD-type homing endonuclease domain-containing protein</fullName>
    </recommendedName>
</protein>